<organism evidence="3 4">
    <name type="scientific">Lodderomyces elongisporus (strain ATCC 11503 / CBS 2605 / JCM 1781 / NBRC 1676 / NRRL YB-4239)</name>
    <name type="common">Yeast</name>
    <name type="synonym">Saccharomyces elongisporus</name>
    <dbReference type="NCBI Taxonomy" id="379508"/>
    <lineage>
        <taxon>Eukaryota</taxon>
        <taxon>Fungi</taxon>
        <taxon>Dikarya</taxon>
        <taxon>Ascomycota</taxon>
        <taxon>Saccharomycotina</taxon>
        <taxon>Pichiomycetes</taxon>
        <taxon>Debaryomycetaceae</taxon>
        <taxon>Candida/Lodderomyces clade</taxon>
        <taxon>Lodderomyces</taxon>
    </lineage>
</organism>
<dbReference type="OrthoDB" id="4024011at2759"/>
<dbReference type="Proteomes" id="UP000001996">
    <property type="component" value="Unassembled WGS sequence"/>
</dbReference>
<evidence type="ECO:0000256" key="2">
    <source>
        <dbReference type="SAM" id="MobiDB-lite"/>
    </source>
</evidence>
<dbReference type="HOGENOM" id="CLU_858082_0_0_1"/>
<feature type="coiled-coil region" evidence="1">
    <location>
        <begin position="191"/>
        <end position="218"/>
    </location>
</feature>
<feature type="region of interest" description="Disordered" evidence="2">
    <location>
        <begin position="234"/>
        <end position="254"/>
    </location>
</feature>
<accession>A5DX94</accession>
<dbReference type="EMBL" id="CH981525">
    <property type="protein sequence ID" value="EDK43802.1"/>
    <property type="molecule type" value="Genomic_DNA"/>
</dbReference>
<evidence type="ECO:0000256" key="1">
    <source>
        <dbReference type="SAM" id="Coils"/>
    </source>
</evidence>
<dbReference type="Pfam" id="PF11561">
    <property type="entry name" value="Saw1"/>
    <property type="match status" value="1"/>
</dbReference>
<reference evidence="3 4" key="1">
    <citation type="journal article" date="2009" name="Nature">
        <title>Evolution of pathogenicity and sexual reproduction in eight Candida genomes.</title>
        <authorList>
            <person name="Butler G."/>
            <person name="Rasmussen M.D."/>
            <person name="Lin M.F."/>
            <person name="Santos M.A."/>
            <person name="Sakthikumar S."/>
            <person name="Munro C.A."/>
            <person name="Rheinbay E."/>
            <person name="Grabherr M."/>
            <person name="Forche A."/>
            <person name="Reedy J.L."/>
            <person name="Agrafioti I."/>
            <person name="Arnaud M.B."/>
            <person name="Bates S."/>
            <person name="Brown A.J."/>
            <person name="Brunke S."/>
            <person name="Costanzo M.C."/>
            <person name="Fitzpatrick D.A."/>
            <person name="de Groot P.W."/>
            <person name="Harris D."/>
            <person name="Hoyer L.L."/>
            <person name="Hube B."/>
            <person name="Klis F.M."/>
            <person name="Kodira C."/>
            <person name="Lennard N."/>
            <person name="Logue M.E."/>
            <person name="Martin R."/>
            <person name="Neiman A.M."/>
            <person name="Nikolaou E."/>
            <person name="Quail M.A."/>
            <person name="Quinn J."/>
            <person name="Santos M.C."/>
            <person name="Schmitzberger F.F."/>
            <person name="Sherlock G."/>
            <person name="Shah P."/>
            <person name="Silverstein K.A."/>
            <person name="Skrzypek M.S."/>
            <person name="Soll D."/>
            <person name="Staggs R."/>
            <person name="Stansfield I."/>
            <person name="Stumpf M.P."/>
            <person name="Sudbery P.E."/>
            <person name="Srikantha T."/>
            <person name="Zeng Q."/>
            <person name="Berman J."/>
            <person name="Berriman M."/>
            <person name="Heitman J."/>
            <person name="Gow N.A."/>
            <person name="Lorenz M.C."/>
            <person name="Birren B.W."/>
            <person name="Kellis M."/>
            <person name="Cuomo C.A."/>
        </authorList>
    </citation>
    <scope>NUCLEOTIDE SEQUENCE [LARGE SCALE GENOMIC DNA]</scope>
    <source>
        <strain evidence="4">ATCC 11503 / BCRC 21390 / CBS 2605 / JCM 1781 / NBRC 1676 / NRRL YB-4239</strain>
    </source>
</reference>
<sequence>MAPQITFVAITDTLSLPLKIFTKKTVTKLTKDPISSAPLYPHSQATLLSINEKSPITLINITESRLSLDEIGDLVSSIKKRVKAILYDMATSDTPKEQSLSKNKKPKLNQQLGLSLGVLTSHRFTVDGYNVVIPMDVIYQVRYKLRAIEYEDAKKYLKRDTGMELCIKRGVVDIDEVESGKEVEDSDVEELEQVQNLEENSNEDMVTLTKNKDEAQSETQLNNEANDVEIIDEAATDDTDQLENKSNVQVHSPRTRDVEVEVKLEKEVNSSIINDKDKTNKKQNRASQINRVKDEKKLKMHQNYRLSSRQIVGDFASCIKVYVN</sequence>
<name>A5DX94_LODEL</name>
<evidence type="ECO:0000313" key="4">
    <source>
        <dbReference type="Proteomes" id="UP000001996"/>
    </source>
</evidence>
<dbReference type="GO" id="GO:0070336">
    <property type="term" value="F:flap-structured DNA binding"/>
    <property type="evidence" value="ECO:0007669"/>
    <property type="project" value="InterPro"/>
</dbReference>
<dbReference type="InterPro" id="IPR021624">
    <property type="entry name" value="Saw1"/>
</dbReference>
<keyword evidence="4" id="KW-1185">Reference proteome</keyword>
<dbReference type="AlphaFoldDB" id="A5DX94"/>
<proteinExistence type="predicted"/>
<dbReference type="InParanoid" id="A5DX94"/>
<dbReference type="GeneID" id="5233798"/>
<dbReference type="GO" id="GO:0000736">
    <property type="term" value="P:double-strand break repair via single-strand annealing, removal of nonhomologous ends"/>
    <property type="evidence" value="ECO:0007669"/>
    <property type="project" value="InterPro"/>
</dbReference>
<protein>
    <submittedName>
        <fullName evidence="3">Uncharacterized protein</fullName>
    </submittedName>
</protein>
<keyword evidence="1" id="KW-0175">Coiled coil</keyword>
<dbReference type="KEGG" id="lel:PVL30_001950"/>
<dbReference type="VEuPathDB" id="FungiDB:LELG_01981"/>
<evidence type="ECO:0000313" key="3">
    <source>
        <dbReference type="EMBL" id="EDK43802.1"/>
    </source>
</evidence>
<gene>
    <name evidence="3" type="ORF">LELG_01981</name>
</gene>